<dbReference type="InterPro" id="IPR045584">
    <property type="entry name" value="Pilin-like"/>
</dbReference>
<evidence type="ECO:0000313" key="3">
    <source>
        <dbReference type="Proteomes" id="UP000095143"/>
    </source>
</evidence>
<keyword evidence="1" id="KW-0472">Membrane</keyword>
<name>A0A1C2E9X3_9PSED</name>
<evidence type="ECO:0000313" key="2">
    <source>
        <dbReference type="EMBL" id="OCX23767.1"/>
    </source>
</evidence>
<dbReference type="Gene3D" id="3.30.700.10">
    <property type="entry name" value="Glycoprotein, Type 4 Pilin"/>
    <property type="match status" value="1"/>
</dbReference>
<dbReference type="GO" id="GO:0043683">
    <property type="term" value="P:type IV pilus assembly"/>
    <property type="evidence" value="ECO:0007669"/>
    <property type="project" value="InterPro"/>
</dbReference>
<reference evidence="2 3" key="1">
    <citation type="submission" date="2016-08" db="EMBL/GenBank/DDBJ databases">
        <title>Whole genome sequence of Pseudomonas graminis strain UASWS1507, a potential biological control agent for agriculture.</title>
        <authorList>
            <person name="Crovadore J."/>
            <person name="Calmin G."/>
            <person name="Chablais R."/>
            <person name="Cochard B."/>
            <person name="Lefort F."/>
        </authorList>
    </citation>
    <scope>NUCLEOTIDE SEQUENCE [LARGE SCALE GENOMIC DNA]</scope>
    <source>
        <strain evidence="2 3">UASWS1507</strain>
    </source>
</reference>
<dbReference type="OrthoDB" id="5296638at2"/>
<gene>
    <name evidence="2" type="ORF">BBI10_07100</name>
</gene>
<dbReference type="PROSITE" id="PS00409">
    <property type="entry name" value="PROKAR_NTER_METHYL"/>
    <property type="match status" value="1"/>
</dbReference>
<accession>A0A1C2E9X3</accession>
<dbReference type="PANTHER" id="PTHR30093">
    <property type="entry name" value="GENERAL SECRETION PATHWAY PROTEIN G"/>
    <property type="match status" value="1"/>
</dbReference>
<dbReference type="InterPro" id="IPR012902">
    <property type="entry name" value="N_methyl_site"/>
</dbReference>
<keyword evidence="1" id="KW-1133">Transmembrane helix</keyword>
<keyword evidence="1" id="KW-0812">Transmembrane</keyword>
<dbReference type="SUPFAM" id="SSF54523">
    <property type="entry name" value="Pili subunits"/>
    <property type="match status" value="1"/>
</dbReference>
<dbReference type="Pfam" id="PF16732">
    <property type="entry name" value="ComP_DUS"/>
    <property type="match status" value="1"/>
</dbReference>
<evidence type="ECO:0008006" key="4">
    <source>
        <dbReference type="Google" id="ProtNLM"/>
    </source>
</evidence>
<dbReference type="Proteomes" id="UP000095143">
    <property type="component" value="Unassembled WGS sequence"/>
</dbReference>
<dbReference type="EMBL" id="MDEN01000057">
    <property type="protein sequence ID" value="OCX23767.1"/>
    <property type="molecule type" value="Genomic_DNA"/>
</dbReference>
<dbReference type="NCBIfam" id="TIGR02532">
    <property type="entry name" value="IV_pilin_GFxxxE"/>
    <property type="match status" value="1"/>
</dbReference>
<organism evidence="2 3">
    <name type="scientific">Pseudomonas graminis</name>
    <dbReference type="NCBI Taxonomy" id="158627"/>
    <lineage>
        <taxon>Bacteria</taxon>
        <taxon>Pseudomonadati</taxon>
        <taxon>Pseudomonadota</taxon>
        <taxon>Gammaproteobacteria</taxon>
        <taxon>Pseudomonadales</taxon>
        <taxon>Pseudomonadaceae</taxon>
        <taxon>Pseudomonas</taxon>
    </lineage>
</organism>
<dbReference type="AlphaFoldDB" id="A0A1C2E9X3"/>
<feature type="transmembrane region" description="Helical" evidence="1">
    <location>
        <begin position="6"/>
        <end position="31"/>
    </location>
</feature>
<comment type="caution">
    <text evidence="2">The sequence shown here is derived from an EMBL/GenBank/DDBJ whole genome shotgun (WGS) entry which is preliminary data.</text>
</comment>
<evidence type="ECO:0000256" key="1">
    <source>
        <dbReference type="SAM" id="Phobius"/>
    </source>
</evidence>
<dbReference type="InterPro" id="IPR031982">
    <property type="entry name" value="PilE-like"/>
</dbReference>
<proteinExistence type="predicted"/>
<dbReference type="PANTHER" id="PTHR30093:SF47">
    <property type="entry name" value="TYPE IV PILUS NON-CORE MINOR PILIN PILE"/>
    <property type="match status" value="1"/>
</dbReference>
<dbReference type="Pfam" id="PF07963">
    <property type="entry name" value="N_methyl"/>
    <property type="match status" value="1"/>
</dbReference>
<dbReference type="RefSeq" id="WP_065987666.1">
    <property type="nucleotide sequence ID" value="NZ_MDEN01000057.1"/>
</dbReference>
<protein>
    <recommendedName>
        <fullName evidence="4">Type IV pilus assembly protein PilE</fullName>
    </recommendedName>
</protein>
<sequence>MNRTRTGFTLIELLIAIAIVAILAAVAYPQYSEYIRKTRRSEIAGVLVEEAQKLERFHSRAGQYSDVSGPPALSHEVSMGNGFYRIGAERKERTFALTASPVGGGMMAGDACGNFVLENTGKRDNLGMSGAASVAGCWGR</sequence>